<dbReference type="SMART" id="SM00267">
    <property type="entry name" value="GGDEF"/>
    <property type="match status" value="1"/>
</dbReference>
<feature type="transmembrane region" description="Helical" evidence="1">
    <location>
        <begin position="12"/>
        <end position="30"/>
    </location>
</feature>
<feature type="transmembrane region" description="Helical" evidence="1">
    <location>
        <begin position="172"/>
        <end position="193"/>
    </location>
</feature>
<feature type="transmembrane region" description="Helical" evidence="1">
    <location>
        <begin position="104"/>
        <end position="121"/>
    </location>
</feature>
<dbReference type="InterPro" id="IPR000160">
    <property type="entry name" value="GGDEF_dom"/>
</dbReference>
<keyword evidence="1" id="KW-0812">Transmembrane</keyword>
<evidence type="ECO:0000259" key="3">
    <source>
        <dbReference type="PROSITE" id="PS50887"/>
    </source>
</evidence>
<evidence type="ECO:0000256" key="1">
    <source>
        <dbReference type="SAM" id="Phobius"/>
    </source>
</evidence>
<name>A0A5C4T4E5_9BACL</name>
<proteinExistence type="predicted"/>
<dbReference type="InterPro" id="IPR052155">
    <property type="entry name" value="Biofilm_reg_signaling"/>
</dbReference>
<accession>A0A5C4T4E5</accession>
<dbReference type="InterPro" id="IPR001633">
    <property type="entry name" value="EAL_dom"/>
</dbReference>
<dbReference type="PANTHER" id="PTHR44757">
    <property type="entry name" value="DIGUANYLATE CYCLASE DGCP"/>
    <property type="match status" value="1"/>
</dbReference>
<dbReference type="Pfam" id="PF00563">
    <property type="entry name" value="EAL"/>
    <property type="match status" value="1"/>
</dbReference>
<dbReference type="Gene3D" id="3.30.70.270">
    <property type="match status" value="1"/>
</dbReference>
<dbReference type="PROSITE" id="PS50887">
    <property type="entry name" value="GGDEF"/>
    <property type="match status" value="1"/>
</dbReference>
<dbReference type="OrthoDB" id="9759607at2"/>
<evidence type="ECO:0000313" key="4">
    <source>
        <dbReference type="EMBL" id="TNJ63893.1"/>
    </source>
</evidence>
<dbReference type="CDD" id="cd01949">
    <property type="entry name" value="GGDEF"/>
    <property type="match status" value="1"/>
</dbReference>
<dbReference type="InterPro" id="IPR043128">
    <property type="entry name" value="Rev_trsase/Diguanyl_cyclase"/>
</dbReference>
<dbReference type="InterPro" id="IPR029787">
    <property type="entry name" value="Nucleotide_cyclase"/>
</dbReference>
<feature type="transmembrane region" description="Helical" evidence="1">
    <location>
        <begin position="294"/>
        <end position="317"/>
    </location>
</feature>
<dbReference type="PROSITE" id="PS50883">
    <property type="entry name" value="EAL"/>
    <property type="match status" value="1"/>
</dbReference>
<comment type="caution">
    <text evidence="4">The sequence shown here is derived from an EMBL/GenBank/DDBJ whole genome shotgun (WGS) entry which is preliminary data.</text>
</comment>
<dbReference type="InterPro" id="IPR035919">
    <property type="entry name" value="EAL_sf"/>
</dbReference>
<gene>
    <name evidence="4" type="ORF">FE784_22965</name>
</gene>
<dbReference type="AlphaFoldDB" id="A0A5C4T4E5"/>
<feature type="transmembrane region" description="Helical" evidence="1">
    <location>
        <begin position="65"/>
        <end position="84"/>
    </location>
</feature>
<reference evidence="4 5" key="1">
    <citation type="submission" date="2019-05" db="EMBL/GenBank/DDBJ databases">
        <title>We sequenced the genome of Paenibacillus hemerocallicola KCTC 33185 for further insight into its adaptation and study the phylogeny of Paenibacillus.</title>
        <authorList>
            <person name="Narsing Rao M.P."/>
        </authorList>
    </citation>
    <scope>NUCLEOTIDE SEQUENCE [LARGE SCALE GENOMIC DNA]</scope>
    <source>
        <strain evidence="4 5">KCTC 33185</strain>
    </source>
</reference>
<dbReference type="CDD" id="cd01948">
    <property type="entry name" value="EAL"/>
    <property type="match status" value="1"/>
</dbReference>
<sequence>MSKAMLRYRQSFLLFSLLYVALEYVWIYFVPNQLDAALILEALPPLISAFVLFAVFRAHSGHERWFWLLLSIGSVLYAIAQLYWSGYEWIYDIPAPVPSIADLIWAMQSVFMVFALVYLLVRVKNAFQGFRFLFDAIILGVSITALSCEFIAKPAIETILEATSSWTMTATVTFYPMADVCIIGCLFLAHFGYGKLFHVRVMRALTFGLLLNVCADSLYLLRMANGNFETALWIGPFWSLGLFLIAYAGMASVELQVTGTQRDDSANADLMRIAYPYAALIALLFVMIERGERWELISVASTLIIVCILVRQVIVLLENDALCRKLQSSLERTRFLADHDPLSNLPNRRCFEMKLSEAIARAEREHLALAVMLIDLDRFKYVNDNLGHMAGDRMIRIVADRLRSLLHEPISIARQGGDEFTVLIERLEQAEELPRLANRIGSAIAAPLLVDGHEIRSSASIGIAIYPQDGTDAYTLMKNADAAMYRAKSLGGGRHHLYTQQLNGDLFKRWTMEHALRKAFEQNELMLFYQPQVSAENGSIVGVEALLRWRTGSGQPVNPAEFIPLAEETGLIVPIGEWVLRTACRQAQLWRKSGWLDVEMAVNVSPKQLEQDDFVERVQAILAETAMQPHLLMLEITESAAISETGDAASKLAELKALGIRLAMDDFGTGYSSLGHLRTFGVDTLKIAQSFIRDVAANNSLASIVRAIAAMASSLGLTIVAEGVEEESEYVFLRSIGCDRIQGYYFYKPMPKQDMEQLLMESAS</sequence>
<dbReference type="Pfam" id="PF00990">
    <property type="entry name" value="GGDEF"/>
    <property type="match status" value="1"/>
</dbReference>
<dbReference type="FunFam" id="3.20.20.450:FF:000001">
    <property type="entry name" value="Cyclic di-GMP phosphodiesterase yahA"/>
    <property type="match status" value="1"/>
</dbReference>
<protein>
    <submittedName>
        <fullName evidence="4">EAL domain-containing protein</fullName>
    </submittedName>
</protein>
<dbReference type="Proteomes" id="UP000307943">
    <property type="component" value="Unassembled WGS sequence"/>
</dbReference>
<evidence type="ECO:0000313" key="5">
    <source>
        <dbReference type="Proteomes" id="UP000307943"/>
    </source>
</evidence>
<dbReference type="SUPFAM" id="SSF55073">
    <property type="entry name" value="Nucleotide cyclase"/>
    <property type="match status" value="1"/>
</dbReference>
<dbReference type="SUPFAM" id="SSF141868">
    <property type="entry name" value="EAL domain-like"/>
    <property type="match status" value="1"/>
</dbReference>
<keyword evidence="1" id="KW-1133">Transmembrane helix</keyword>
<dbReference type="NCBIfam" id="TIGR00254">
    <property type="entry name" value="GGDEF"/>
    <property type="match status" value="1"/>
</dbReference>
<feature type="domain" description="EAL" evidence="2">
    <location>
        <begin position="509"/>
        <end position="763"/>
    </location>
</feature>
<feature type="domain" description="GGDEF" evidence="3">
    <location>
        <begin position="367"/>
        <end position="500"/>
    </location>
</feature>
<dbReference type="SMART" id="SM00052">
    <property type="entry name" value="EAL"/>
    <property type="match status" value="1"/>
</dbReference>
<evidence type="ECO:0000259" key="2">
    <source>
        <dbReference type="PROSITE" id="PS50883"/>
    </source>
</evidence>
<feature type="transmembrane region" description="Helical" evidence="1">
    <location>
        <begin position="36"/>
        <end position="56"/>
    </location>
</feature>
<feature type="transmembrane region" description="Helical" evidence="1">
    <location>
        <begin position="270"/>
        <end position="288"/>
    </location>
</feature>
<dbReference type="EMBL" id="VDCQ01000036">
    <property type="protein sequence ID" value="TNJ63893.1"/>
    <property type="molecule type" value="Genomic_DNA"/>
</dbReference>
<keyword evidence="1" id="KW-0472">Membrane</keyword>
<dbReference type="Gene3D" id="3.20.20.450">
    <property type="entry name" value="EAL domain"/>
    <property type="match status" value="1"/>
</dbReference>
<feature type="transmembrane region" description="Helical" evidence="1">
    <location>
        <begin position="133"/>
        <end position="152"/>
    </location>
</feature>
<dbReference type="PANTHER" id="PTHR44757:SF2">
    <property type="entry name" value="BIOFILM ARCHITECTURE MAINTENANCE PROTEIN MBAA"/>
    <property type="match status" value="1"/>
</dbReference>
<keyword evidence="5" id="KW-1185">Reference proteome</keyword>
<organism evidence="4 5">
    <name type="scientific">Paenibacillus hemerocallicola</name>
    <dbReference type="NCBI Taxonomy" id="1172614"/>
    <lineage>
        <taxon>Bacteria</taxon>
        <taxon>Bacillati</taxon>
        <taxon>Bacillota</taxon>
        <taxon>Bacilli</taxon>
        <taxon>Bacillales</taxon>
        <taxon>Paenibacillaceae</taxon>
        <taxon>Paenibacillus</taxon>
    </lineage>
</organism>
<feature type="transmembrane region" description="Helical" evidence="1">
    <location>
        <begin position="230"/>
        <end position="249"/>
    </location>
</feature>